<gene>
    <name evidence="1" type="ORF">GHT06_022488</name>
</gene>
<evidence type="ECO:0000313" key="2">
    <source>
        <dbReference type="Proteomes" id="UP000820818"/>
    </source>
</evidence>
<proteinExistence type="predicted"/>
<accession>A0AAD5PLQ8</accession>
<name>A0AAD5PLQ8_9CRUS</name>
<dbReference type="AlphaFoldDB" id="A0AAD5PLQ8"/>
<organism evidence="1 2">
    <name type="scientific">Daphnia sinensis</name>
    <dbReference type="NCBI Taxonomy" id="1820382"/>
    <lineage>
        <taxon>Eukaryota</taxon>
        <taxon>Metazoa</taxon>
        <taxon>Ecdysozoa</taxon>
        <taxon>Arthropoda</taxon>
        <taxon>Crustacea</taxon>
        <taxon>Branchiopoda</taxon>
        <taxon>Diplostraca</taxon>
        <taxon>Cladocera</taxon>
        <taxon>Anomopoda</taxon>
        <taxon>Daphniidae</taxon>
        <taxon>Daphnia</taxon>
        <taxon>Daphnia similis group</taxon>
    </lineage>
</organism>
<protein>
    <submittedName>
        <fullName evidence="1">Uncharacterized protein</fullName>
    </submittedName>
</protein>
<dbReference type="EMBL" id="WJBH02000010">
    <property type="protein sequence ID" value="KAI9552151.1"/>
    <property type="molecule type" value="Genomic_DNA"/>
</dbReference>
<sequence>MKPGSGHKVSGSVTHRIQFFCREDLPIWPNTYPLDTGPSPTVDVDPRSSIRRSLIDSMVSKTRTMLELELSIVLNLDL</sequence>
<keyword evidence="2" id="KW-1185">Reference proteome</keyword>
<reference evidence="1 2" key="1">
    <citation type="submission" date="2022-05" db="EMBL/GenBank/DDBJ databases">
        <title>A multi-omics perspective on studying reproductive biology in Daphnia sinensis.</title>
        <authorList>
            <person name="Jia J."/>
        </authorList>
    </citation>
    <scope>NUCLEOTIDE SEQUENCE [LARGE SCALE GENOMIC DNA]</scope>
    <source>
        <strain evidence="1 2">WSL</strain>
    </source>
</reference>
<evidence type="ECO:0000313" key="1">
    <source>
        <dbReference type="EMBL" id="KAI9552151.1"/>
    </source>
</evidence>
<comment type="caution">
    <text evidence="1">The sequence shown here is derived from an EMBL/GenBank/DDBJ whole genome shotgun (WGS) entry which is preliminary data.</text>
</comment>
<dbReference type="Proteomes" id="UP000820818">
    <property type="component" value="Linkage Group LG10"/>
</dbReference>